<feature type="domain" description="Calpain catalytic" evidence="5">
    <location>
        <begin position="3364"/>
        <end position="3674"/>
    </location>
</feature>
<dbReference type="Proteomes" id="UP000000235">
    <property type="component" value="Chromosome"/>
</dbReference>
<evidence type="ECO:0000256" key="2">
    <source>
        <dbReference type="SAM" id="Coils"/>
    </source>
</evidence>
<keyword evidence="2" id="KW-0175">Coiled coil</keyword>
<dbReference type="GO" id="GO:0006508">
    <property type="term" value="P:proteolysis"/>
    <property type="evidence" value="ECO:0007669"/>
    <property type="project" value="UniProtKB-KW"/>
</dbReference>
<keyword evidence="1" id="KW-0645">Protease</keyword>
<feature type="region of interest" description="Disordered" evidence="3">
    <location>
        <begin position="1086"/>
        <end position="1134"/>
    </location>
</feature>
<feature type="active site" evidence="1">
    <location>
        <position position="3610"/>
    </location>
</feature>
<feature type="region of interest" description="Disordered" evidence="3">
    <location>
        <begin position="526"/>
        <end position="702"/>
    </location>
</feature>
<feature type="compositionally biased region" description="Low complexity" evidence="3">
    <location>
        <begin position="528"/>
        <end position="573"/>
    </location>
</feature>
<gene>
    <name evidence="6" type="ordered locus">Strop_0483</name>
</gene>
<dbReference type="EMBL" id="CP000667">
    <property type="protein sequence ID" value="ABP52968.1"/>
    <property type="molecule type" value="Genomic_DNA"/>
</dbReference>
<dbReference type="PROSITE" id="PS50203">
    <property type="entry name" value="CALPAIN_CAT"/>
    <property type="match status" value="1"/>
</dbReference>
<feature type="region of interest" description="Disordered" evidence="3">
    <location>
        <begin position="375"/>
        <end position="394"/>
    </location>
</feature>
<feature type="region of interest" description="Disordered" evidence="3">
    <location>
        <begin position="1422"/>
        <end position="1555"/>
    </location>
</feature>
<dbReference type="InterPro" id="IPR001300">
    <property type="entry name" value="Peptidase_C2_calpain_cat"/>
</dbReference>
<feature type="coiled-coil region" evidence="2">
    <location>
        <begin position="2345"/>
        <end position="2372"/>
    </location>
</feature>
<dbReference type="PATRIC" id="fig|369723.5.peg.507"/>
<keyword evidence="7" id="KW-1185">Reference proteome</keyword>
<dbReference type="Pfam" id="PF25547">
    <property type="entry name" value="WXG100_2"/>
    <property type="match status" value="1"/>
</dbReference>
<dbReference type="SUPFAM" id="SSF140453">
    <property type="entry name" value="EsxAB dimer-like"/>
    <property type="match status" value="1"/>
</dbReference>
<dbReference type="Pfam" id="PF15644">
    <property type="entry name" value="Gln_amidase"/>
    <property type="match status" value="2"/>
</dbReference>
<dbReference type="STRING" id="369723.Strop_0483"/>
<keyword evidence="1" id="KW-0788">Thiol protease</keyword>
<feature type="compositionally biased region" description="Gly residues" evidence="3">
    <location>
        <begin position="1466"/>
        <end position="1493"/>
    </location>
</feature>
<feature type="region of interest" description="Disordered" evidence="3">
    <location>
        <begin position="421"/>
        <end position="441"/>
    </location>
</feature>
<feature type="compositionally biased region" description="Low complexity" evidence="3">
    <location>
        <begin position="2128"/>
        <end position="2147"/>
    </location>
</feature>
<feature type="region of interest" description="Disordered" evidence="3">
    <location>
        <begin position="2392"/>
        <end position="2432"/>
    </location>
</feature>
<dbReference type="InterPro" id="IPR028908">
    <property type="entry name" value="Tox-PL_dom"/>
</dbReference>
<dbReference type="InterPro" id="IPR036689">
    <property type="entry name" value="ESAT-6-like_sf"/>
</dbReference>
<feature type="compositionally biased region" description="Polar residues" evidence="3">
    <location>
        <begin position="683"/>
        <end position="697"/>
    </location>
</feature>
<evidence type="ECO:0000256" key="3">
    <source>
        <dbReference type="SAM" id="MobiDB-lite"/>
    </source>
</evidence>
<dbReference type="eggNOG" id="COG3170">
    <property type="taxonomic scope" value="Bacteria"/>
</dbReference>
<feature type="region of interest" description="Disordered" evidence="3">
    <location>
        <begin position="876"/>
        <end position="960"/>
    </location>
</feature>
<feature type="region of interest" description="Disordered" evidence="3">
    <location>
        <begin position="2904"/>
        <end position="2932"/>
    </location>
</feature>
<dbReference type="RefSeq" id="WP_011904402.1">
    <property type="nucleotide sequence ID" value="NC_009380.1"/>
</dbReference>
<dbReference type="HOGENOM" id="CLU_224383_0_0_11"/>
<evidence type="ECO:0000256" key="4">
    <source>
        <dbReference type="SAM" id="Phobius"/>
    </source>
</evidence>
<dbReference type="eggNOG" id="COG4223">
    <property type="taxonomic scope" value="Bacteria"/>
</dbReference>
<evidence type="ECO:0000313" key="7">
    <source>
        <dbReference type="Proteomes" id="UP000000235"/>
    </source>
</evidence>
<feature type="compositionally biased region" description="Polar residues" evidence="3">
    <location>
        <begin position="379"/>
        <end position="389"/>
    </location>
</feature>
<feature type="transmembrane region" description="Helical" evidence="4">
    <location>
        <begin position="118"/>
        <end position="140"/>
    </location>
</feature>
<evidence type="ECO:0000313" key="6">
    <source>
        <dbReference type="EMBL" id="ABP52968.1"/>
    </source>
</evidence>
<feature type="compositionally biased region" description="Basic and acidic residues" evidence="3">
    <location>
        <begin position="1957"/>
        <end position="1976"/>
    </location>
</feature>
<dbReference type="InterPro" id="IPR025968">
    <property type="entry name" value="YwqJ_deaminase"/>
</dbReference>
<feature type="compositionally biased region" description="Low complexity" evidence="3">
    <location>
        <begin position="1424"/>
        <end position="1437"/>
    </location>
</feature>
<name>A4X268_SALTO</name>
<reference evidence="7" key="1">
    <citation type="journal article" date="2007" name="Proc. Natl. Acad. Sci. U.S.A.">
        <title>Genome sequencing reveals complex secondary metabolome in the marine actinomycete Salinispora tropica.</title>
        <authorList>
            <person name="Udwary D.W."/>
            <person name="Zeigler L."/>
            <person name="Asolkar R.N."/>
            <person name="Singan V."/>
            <person name="Lapidus A."/>
            <person name="Fenical W."/>
            <person name="Jensen P.R."/>
            <person name="Moore B.S."/>
        </authorList>
    </citation>
    <scope>NUCLEOTIDE SEQUENCE [LARGE SCALE GENOMIC DNA]</scope>
    <source>
        <strain evidence="7">ATCC BAA-916 / DSM 44818 / CNB-440</strain>
    </source>
</reference>
<feature type="compositionally biased region" description="Gly residues" evidence="3">
    <location>
        <begin position="1802"/>
        <end position="1813"/>
    </location>
</feature>
<feature type="region of interest" description="Disordered" evidence="3">
    <location>
        <begin position="3365"/>
        <end position="3400"/>
    </location>
</feature>
<keyword evidence="1" id="KW-0378">Hydrolase</keyword>
<dbReference type="KEGG" id="stp:Strop_0483"/>
<feature type="region of interest" description="Disordered" evidence="3">
    <location>
        <begin position="1953"/>
        <end position="1977"/>
    </location>
</feature>
<keyword evidence="4" id="KW-1133">Transmembrane helix</keyword>
<keyword evidence="4" id="KW-0472">Membrane</keyword>
<proteinExistence type="predicted"/>
<dbReference type="InterPro" id="IPR057746">
    <property type="entry name" value="CpnT-like_N"/>
</dbReference>
<feature type="region of interest" description="Disordered" evidence="3">
    <location>
        <begin position="455"/>
        <end position="484"/>
    </location>
</feature>
<dbReference type="eggNOG" id="COG3468">
    <property type="taxonomic scope" value="Bacteria"/>
</dbReference>
<feature type="compositionally biased region" description="Low complexity" evidence="3">
    <location>
        <begin position="597"/>
        <end position="608"/>
    </location>
</feature>
<feature type="region of interest" description="Disordered" evidence="3">
    <location>
        <begin position="1770"/>
        <end position="1878"/>
    </location>
</feature>
<dbReference type="InterPro" id="IPR038765">
    <property type="entry name" value="Papain-like_cys_pep_sf"/>
</dbReference>
<dbReference type="SUPFAM" id="SSF54001">
    <property type="entry name" value="Cysteine proteinases"/>
    <property type="match status" value="1"/>
</dbReference>
<feature type="region of interest" description="Disordered" evidence="3">
    <location>
        <begin position="2093"/>
        <end position="2152"/>
    </location>
</feature>
<dbReference type="Pfam" id="PF14431">
    <property type="entry name" value="YwqJ-deaminase"/>
    <property type="match status" value="1"/>
</dbReference>
<protein>
    <recommendedName>
        <fullName evidence="5">Calpain catalytic domain-containing protein</fullName>
    </recommendedName>
</protein>
<feature type="compositionally biased region" description="Polar residues" evidence="3">
    <location>
        <begin position="648"/>
        <end position="659"/>
    </location>
</feature>
<feature type="compositionally biased region" description="Polar residues" evidence="3">
    <location>
        <begin position="620"/>
        <end position="637"/>
    </location>
</feature>
<accession>A4X268</accession>
<evidence type="ECO:0000259" key="5">
    <source>
        <dbReference type="PROSITE" id="PS50203"/>
    </source>
</evidence>
<feature type="active site" evidence="1">
    <location>
        <position position="3407"/>
    </location>
</feature>
<organism evidence="6 7">
    <name type="scientific">Salinispora tropica (strain ATCC BAA-916 / DSM 44818 / JCM 13857 / NBRC 105044 / CNB-440)</name>
    <dbReference type="NCBI Taxonomy" id="369723"/>
    <lineage>
        <taxon>Bacteria</taxon>
        <taxon>Bacillati</taxon>
        <taxon>Actinomycetota</taxon>
        <taxon>Actinomycetes</taxon>
        <taxon>Micromonosporales</taxon>
        <taxon>Micromonosporaceae</taxon>
        <taxon>Salinispora</taxon>
    </lineage>
</organism>
<dbReference type="GO" id="GO:0004198">
    <property type="term" value="F:calcium-dependent cysteine-type endopeptidase activity"/>
    <property type="evidence" value="ECO:0007669"/>
    <property type="project" value="InterPro"/>
</dbReference>
<feature type="region of interest" description="Disordered" evidence="3">
    <location>
        <begin position="2643"/>
        <end position="2666"/>
    </location>
</feature>
<sequence length="3754" mass="390859">MAVPYPRDLIAEYPTVWNAVCWVSAGEAWPTGDEDQMRELAEAWKGLAETINDALLEADPAVLKILQNWGGDSGEAFGQLWNQLAIDPGAGLPLIQEAAAAFAHGAENAAMEIEYAKLTILIAFLITVISVFVALLMAWLGGVSAAGIPAILAAGRQAVTVAVRRLVAQMGRQLFTRAGMHAALRNVGMQVGQRLTREGLGHAGRRFALELAEEVSEELIIDVTAQAYQINAGTRAEWDVRRTGTAALGGAFGAVLGTGLKAGTRFARNNLAPRMPISFSPPAVDFPGAGIARWGGRTLAAGTQNAIVSPAASVLANRVMTGEWSMPGGDAVLGGFASGAGRGGATMAASSGGSALAHLHNKLAGLDPSAVKGAGLDTGPSNLPTTGLGSISLAPPPAFDPASLDGAGQVGVGADAVAGSVSPSSMAGDPQGGSSKHDGSIVVGQSAAPTIHSALSPFADGSVGDDSTADSAQHAPISPDSEPAVVPVVASSAPAAVGPTAGLLPTTPATGGAVANPTVAGTPALATAQSSPAVSPSGSTSGTSASVAGGSSQTGSPQTAAGPGTQTGTRTPPASGPPVPTGNPRAPNSAGSVSLGPATTPTASVPTSKLTPTVPAATGASPSTTPDPANRVPTQRVSVDGAMPASAPSHTGAPTTGTPDSPIGGNETSVPTEARRSTGPTGGNTHSWQGKSFTVTGDPNGREAKRTLIEASRRLAEAVRTAVKGKAISKGKMPGMAGALMMPNGEVTTHTSMTADKGTKPPTQPAVHPVVQDVLDRIKADLEAKHGEGAGHGKCAEVALVSDQIYRLEEEWRQAGEPGALEQYALNALSGAKVVTHQVRTGWDEAGVKHDLGHYRLPCRSCRSLLPQFGIDPLSDPERSPKVYQPPVPGVVGNGRPLSDERPYGEPEGLVPPEPAHQQALDDAVPRDPETGRPEVHPDPRLRSWVGKVNDGGPTVPGRDRNCADVGLSFLSTWFGRPEVAAATIEGADLEHASTARQEQALGSAFSYRGTGPSGLDDIAVTLQGAGHGSAALIVTTSTKADGRAHTWNVVNHQGLIVWVDGQAGLVSDAGPFRSAGIGDVWSITLDAEGDPLPPGQPQSDTDAPATEPVPVPPHSTAPAEGQRPDDSVGGRAAGISEQSWGAENDYLGALSDAERATLFDELAAARSEATHILGELQSLAAGVNARLGLTGADALRTLGEEHRVKGAESLARKYRTTLATLGYDIGSALATVNDVVRFSLRGPESELYGPAVDNVLASLEERGYQVTNLKNFWRSGNRFFGLNCTLVSPGGRTFELQFPTATSYAIGKQTHVPYEVVRDPAQPAADRVHAFLDILAINKSQGAAARMPGGMEAVRFGEANDSSFAKWIGASKRARLRKEYLDWLGQQPYAFADVCVERGLTASDLPGLDRDLIGETHGDADIRLLPPAAGPGRPAGQPDRERRHHGPDAGGDLGSVDRRVDVPSGRGGGVSVGGPGDGRGPGGGSGHRGTGDGSLHDGSVADGSGVDRDLSRGVAEVAPGRPEVAGPELLSVEPETNYGLPETRSMGPGKLAPLEDPRYQQDVALSLRTAEGYTYLADPFTHPYGRLINDGGPAEQGRGNNCLDCSLAALSSFYGDPQVAQPRWPDIRVGGSFETELGEDSGLTRAEEWLGGIWAGGSAGLPAAPTARAAAVSDQYARLYQRVAQSGPGSAALVVADWLGADDVTGELILDEEGGVTPDGAHAFILVYPSGVDRPVWWDPQHGVAMPEPPPAYVARTYALWSMMVPSGGGTNDGGRGTSADHSSAGDPKSGPAGRVRVRLGGSGGTLGGGASLGKARGSGAIHHRPDGRGDSPLEPAAPADSSAVRGSPPPRPLHGTTGLAEGGPAGLNPTDTESAATSVVPPLTAADVAELATVTHQLRTANTFSRVAVRRELTATVDRLGLRDGMLGAEQRMATLPAEVRAALAEVINQGSAHTSERSRLRPDRRTSEAKERPVGLPRMRTYVGTHLTVNSLLLTLATTFTLNAGGRPELALMLGAGAFVGAVTTGPTKWLAKRAGLAAEDRRARYDARQDARTAAEEDVATAAVLVAHTDDVTSTVQKLGAATTGLDGQVSAVQEQLRRDERRHRVMGPPRRFPSAGEDAPAVSDDSPGTGTSSAGAPGGSTAVGLTSRERERLAELRSLVARHDGARPWARFGVGREIRALLNSLGLRQGTPGVDHRRDLVPPDVRPLVERFGGSRTAVVRARARAVIDRYPADDQRPGTVAPWWMSAVENAPNLLTATTVAGVGDLLGQLRLGWFGIAGALAAAATGVAVDPVVARREAVAKDARDTWDADNPAVPAEALLSQAAEAVADPISAVADRAATAVRRTADLEQRLADLERRVTDSQRRNGLIDSFRRLLFGDPAWAGLPPSKDATPISKDATPASRASADPEASTDPAAEPSVGSRDPASLQQLAELAVRHGSVGPLARPSVARQLRFLIDRLGLREGTPGADQRRAQVPDELRPVVERHGQLGVTSRVITRFSRPPALATDSTERPSNMRSLRVFAVEQTLGPLVQAGTWVGVAQVSQIAAGAGPSKILAGGLLGPLRDLLLNRAETRVKDARRAWDLANPNPAMEPKTRAAGLAGPSATAVTSAVGQLDVASRRLDDITSTLDRLAQGHAAGPSDPAATPGIGEPLDVAGPASLNRADAWELQTAAHQVRTADALSLRPALRELHAVIDRLGLRAGMLGAPDRIAQLPGVARRVVAEFGGDRAGRARQLRTLRAQRRTAENTRPPGIPGLRTYLVSSGLTTAATAGAATAVAIAVASPLTPVIPIAAAVAAPVIGVSKWYARRRGLAADDVRSRFDARVDARGAADQVDQVVDRVNEPVAELERAANRLEGQLGAAESATDRLAERLAETHRRVGLLSRLFDIVGWGPTAPTGSNPEAGAVRESRGSPEDSPESGRITAAAVPNSGFHGLGRPVADPVAVLATAHAALPQVASYAGVDDIGPTGPNRFEIYAAGRFSFRVWLTTGPLTDGVVAQTTRNSDGSFTVTVSDRAVDGVVARALTHEIAELAALHDSRQILIGPLDPGTDDGLINPAGLTAHDQGRMAEIRLLAAEYEFAGPPTRLALRVEIDALANHLGLRLGDPAAPGRAAIIPRDVHAQLMRLSTPSVTQESVAEVLDGSPATEVEQRRWVDYRNQLVPDSQVPSTTELQARLHELAIQGEREQVSLPRMSAHAGQILHLPPAQLGLIRDVHPTLADRIAAEGVYVDLAGRFDLRPYALTDAPEFSLAESRSAFDLGAEVGRQSLLAEDRARGYVVIRAAFGARSAAMAMLHTHDLHYLTNARKLALVPGVLARALYALVPGAPPLDLEVTPTATAAEVTVIADRVTLPAGESGEPAPEYGRPRDLWTGQPAPLFDGPPKREQVQQGKLGDCGMLASMAAVAGHRPEAIAQLFQPNPDGTVDVLLHESTLLGDSIGPTGRRLRITVHPDVPIWDSVSGESAYADQSVIGSSWASLLEKALAAVDRTWSSDRHQQWQLTWAAWESPNDPLVAAPTGYARLDVGSHRQMQAELLTQLTGLPSRAASFDQTPGRETASEARLAALLAAGSPVITATRGEDQYPAAIRNQLPHGLVAGHAYEVVAVGNGQVQLHNPWNTRHPTPMTVREFLDLMNESFAYLEPPPTPPVQSSDPHTLGRTWLEELGYSIAYYALLAADGTVSGLVVSESSRRGQRTRHWMAAGAPSAPGSALPVDRTEAERIAREALGFTLPDEPALHDMLEG</sequence>
<feature type="compositionally biased region" description="Basic and acidic residues" evidence="3">
    <location>
        <begin position="924"/>
        <end position="942"/>
    </location>
</feature>
<feature type="active site" evidence="1">
    <location>
        <position position="3626"/>
    </location>
</feature>
<keyword evidence="4" id="KW-0812">Transmembrane</keyword>
<evidence type="ECO:0000256" key="1">
    <source>
        <dbReference type="PROSITE-ProRule" id="PRU00239"/>
    </source>
</evidence>